<keyword evidence="8" id="KW-1185">Reference proteome</keyword>
<dbReference type="PANTHER" id="PTHR47089">
    <property type="entry name" value="ABC TRANSPORTER, PERMEASE PROTEIN"/>
    <property type="match status" value="1"/>
</dbReference>
<feature type="transmembrane region" description="Helical" evidence="6">
    <location>
        <begin position="83"/>
        <end position="101"/>
    </location>
</feature>
<dbReference type="EMBL" id="FNPZ01000001">
    <property type="protein sequence ID" value="SDY51235.1"/>
    <property type="molecule type" value="Genomic_DNA"/>
</dbReference>
<dbReference type="GO" id="GO:0022857">
    <property type="term" value="F:transmembrane transporter activity"/>
    <property type="evidence" value="ECO:0007669"/>
    <property type="project" value="InterPro"/>
</dbReference>
<name>A0A1H3KHI3_9MICO</name>
<dbReference type="Pfam" id="PF02653">
    <property type="entry name" value="BPD_transp_2"/>
    <property type="match status" value="1"/>
</dbReference>
<comment type="subcellular location">
    <subcellularLocation>
        <location evidence="1">Cell membrane</location>
        <topology evidence="1">Multi-pass membrane protein</topology>
    </subcellularLocation>
</comment>
<keyword evidence="7" id="KW-0813">Transport</keyword>
<reference evidence="7 8" key="1">
    <citation type="submission" date="2016-10" db="EMBL/GenBank/DDBJ databases">
        <authorList>
            <person name="de Groot N.N."/>
        </authorList>
    </citation>
    <scope>NUCLEOTIDE SEQUENCE [LARGE SCALE GENOMIC DNA]</scope>
    <source>
        <strain evidence="7 8">CGMCC 4.3491</strain>
    </source>
</reference>
<dbReference type="InterPro" id="IPR001851">
    <property type="entry name" value="ABC_transp_permease"/>
</dbReference>
<dbReference type="PANTHER" id="PTHR47089:SF1">
    <property type="entry name" value="GUANOSINE ABC TRANSPORTER PERMEASE PROTEIN NUPP"/>
    <property type="match status" value="1"/>
</dbReference>
<accession>A0A1H3KHI3</accession>
<dbReference type="Proteomes" id="UP000198891">
    <property type="component" value="Unassembled WGS sequence"/>
</dbReference>
<organism evidence="7 8">
    <name type="scientific">Herbiconiux ginsengi</name>
    <dbReference type="NCBI Taxonomy" id="381665"/>
    <lineage>
        <taxon>Bacteria</taxon>
        <taxon>Bacillati</taxon>
        <taxon>Actinomycetota</taxon>
        <taxon>Actinomycetes</taxon>
        <taxon>Micrococcales</taxon>
        <taxon>Microbacteriaceae</taxon>
        <taxon>Herbiconiux</taxon>
    </lineage>
</organism>
<sequence length="372" mass="38947">MIRRIAVALAGPIVSVLLALLVTTLFLTFGGYSAASAYEVMWNYGIEPASLVSTVNNAVPLYLAGVAAAFALRMGLFNIGVDGQYRVAALAGAVVAANLPLPLWLRLPITLLVCCLVGALWALVPALLKVYRGVSEVITSILMNAIATTVVAILLAHVFRSGSGQNTGTAIIGPDGAMPALIDLGIGNRTTISGFLVVAVVVGILFYLIQYRTVFGFTLQVAARSPEAAESAGIKVNRRIIWAMLGSGAIAGLIGLPHVLGTAFRFDGTLPTDLMFTGLAAALLGRSHPIGMAFGALILAFVERSSQVLGLVQLPTEVGSVFMAVILLSSAVGYWLTERADQRIALWNAIRRRRSAGPTPPSPSTPGLEAAR</sequence>
<dbReference type="STRING" id="381665.SAMN05216554_0551"/>
<gene>
    <name evidence="7" type="ORF">SAMN05216554_0551</name>
</gene>
<dbReference type="OrthoDB" id="45037at2"/>
<keyword evidence="5 6" id="KW-0472">Membrane</keyword>
<evidence type="ECO:0000256" key="4">
    <source>
        <dbReference type="ARBA" id="ARBA00022989"/>
    </source>
</evidence>
<evidence type="ECO:0000256" key="5">
    <source>
        <dbReference type="ARBA" id="ARBA00023136"/>
    </source>
</evidence>
<feature type="transmembrane region" description="Helical" evidence="6">
    <location>
        <begin position="191"/>
        <end position="209"/>
    </location>
</feature>
<protein>
    <submittedName>
        <fullName evidence="7">Simple sugar transport system permease protein</fullName>
    </submittedName>
</protein>
<evidence type="ECO:0000256" key="3">
    <source>
        <dbReference type="ARBA" id="ARBA00022692"/>
    </source>
</evidence>
<evidence type="ECO:0000256" key="1">
    <source>
        <dbReference type="ARBA" id="ARBA00004651"/>
    </source>
</evidence>
<dbReference type="RefSeq" id="WP_092548402.1">
    <property type="nucleotide sequence ID" value="NZ_FNPZ01000001.1"/>
</dbReference>
<evidence type="ECO:0000256" key="6">
    <source>
        <dbReference type="SAM" id="Phobius"/>
    </source>
</evidence>
<evidence type="ECO:0000313" key="8">
    <source>
        <dbReference type="Proteomes" id="UP000198891"/>
    </source>
</evidence>
<proteinExistence type="predicted"/>
<feature type="transmembrane region" description="Helical" evidence="6">
    <location>
        <begin position="59"/>
        <end position="76"/>
    </location>
</feature>
<keyword evidence="2" id="KW-1003">Cell membrane</keyword>
<feature type="transmembrane region" description="Helical" evidence="6">
    <location>
        <begin position="280"/>
        <end position="302"/>
    </location>
</feature>
<keyword evidence="7" id="KW-0762">Sugar transport</keyword>
<feature type="transmembrane region" description="Helical" evidence="6">
    <location>
        <begin position="240"/>
        <end position="260"/>
    </location>
</feature>
<feature type="transmembrane region" description="Helical" evidence="6">
    <location>
        <begin position="314"/>
        <end position="336"/>
    </location>
</feature>
<dbReference type="CDD" id="cd06580">
    <property type="entry name" value="TM_PBP1_transp_TpRbsC_like"/>
    <property type="match status" value="1"/>
</dbReference>
<evidence type="ECO:0000256" key="2">
    <source>
        <dbReference type="ARBA" id="ARBA00022475"/>
    </source>
</evidence>
<feature type="transmembrane region" description="Helical" evidence="6">
    <location>
        <begin position="140"/>
        <end position="159"/>
    </location>
</feature>
<dbReference type="AlphaFoldDB" id="A0A1H3KHI3"/>
<evidence type="ECO:0000313" key="7">
    <source>
        <dbReference type="EMBL" id="SDY51235.1"/>
    </source>
</evidence>
<feature type="transmembrane region" description="Helical" evidence="6">
    <location>
        <begin position="107"/>
        <end position="128"/>
    </location>
</feature>
<keyword evidence="4 6" id="KW-1133">Transmembrane helix</keyword>
<keyword evidence="3 6" id="KW-0812">Transmembrane</keyword>
<dbReference type="GO" id="GO:0005886">
    <property type="term" value="C:plasma membrane"/>
    <property type="evidence" value="ECO:0007669"/>
    <property type="project" value="UniProtKB-SubCell"/>
</dbReference>